<dbReference type="EMBL" id="FODN01000002">
    <property type="protein sequence ID" value="SEO00771.1"/>
    <property type="molecule type" value="Genomic_DNA"/>
</dbReference>
<dbReference type="SUPFAM" id="SSF63380">
    <property type="entry name" value="Riboflavin synthase domain-like"/>
    <property type="match status" value="1"/>
</dbReference>
<dbReference type="InterPro" id="IPR008333">
    <property type="entry name" value="Cbr1-like_FAD-bd_dom"/>
</dbReference>
<organism evidence="3 4">
    <name type="scientific">Flavobacterium sinopsychrotolerans</name>
    <dbReference type="NCBI Taxonomy" id="604089"/>
    <lineage>
        <taxon>Bacteria</taxon>
        <taxon>Pseudomonadati</taxon>
        <taxon>Bacteroidota</taxon>
        <taxon>Flavobacteriia</taxon>
        <taxon>Flavobacteriales</taxon>
        <taxon>Flavobacteriaceae</taxon>
        <taxon>Flavobacterium</taxon>
    </lineage>
</organism>
<evidence type="ECO:0000313" key="4">
    <source>
        <dbReference type="Proteomes" id="UP000198657"/>
    </source>
</evidence>
<dbReference type="Pfam" id="PF00175">
    <property type="entry name" value="NAD_binding_1"/>
    <property type="match status" value="1"/>
</dbReference>
<dbReference type="GO" id="GO:0051213">
    <property type="term" value="F:dioxygenase activity"/>
    <property type="evidence" value="ECO:0007669"/>
    <property type="project" value="UniProtKB-KW"/>
</dbReference>
<dbReference type="STRING" id="604089.SAMN04487942_1545"/>
<feature type="domain" description="2Fe-2S ferredoxin-type" evidence="1">
    <location>
        <begin position="2"/>
        <end position="95"/>
    </location>
</feature>
<sequence>MAKIALNFEDGVTRFIDSLPNETVAETAYRVGINIPLDCADGACGTCKCKMRSGNFDAGDYIEEALSDEEAAAGFALACQVRPKSDLVVDILASSAACKVKSTAVATEIKELNRLSSEIYQLKLRAADGSSFQFLPGQYVNIEVPGTSQTRSYSYSSQPDTTEGEFLIKLVPGGLMSSYLKNEATVGGELNIVTPLGSFYLREVQRDLIFIAGGTGIAPFMAMLEKLKAEKNTTPIHLFYGATTGENVVELERLKAFSEIMPLKIHTCTSDEQAEGHDKGYVTQWINKELLGDKAYDIYICGPNAMVEAVKTTLDKEAIQHVNFYMEKFLPTGQENLQL</sequence>
<dbReference type="PROSITE" id="PS00197">
    <property type="entry name" value="2FE2S_FER_1"/>
    <property type="match status" value="1"/>
</dbReference>
<dbReference type="InterPro" id="IPR050415">
    <property type="entry name" value="MRET"/>
</dbReference>
<evidence type="ECO:0000313" key="3">
    <source>
        <dbReference type="EMBL" id="SEO00771.1"/>
    </source>
</evidence>
<dbReference type="GO" id="GO:0051537">
    <property type="term" value="F:2 iron, 2 sulfur cluster binding"/>
    <property type="evidence" value="ECO:0007669"/>
    <property type="project" value="InterPro"/>
</dbReference>
<dbReference type="InterPro" id="IPR017927">
    <property type="entry name" value="FAD-bd_FR_type"/>
</dbReference>
<dbReference type="PRINTS" id="PR00410">
    <property type="entry name" value="PHEHYDRXLASE"/>
</dbReference>
<dbReference type="NCBIfam" id="NF040810">
    <property type="entry name" value="BenC"/>
    <property type="match status" value="1"/>
</dbReference>
<accession>A0A1H8L6R9</accession>
<dbReference type="CDD" id="cd00207">
    <property type="entry name" value="fer2"/>
    <property type="match status" value="1"/>
</dbReference>
<dbReference type="SUPFAM" id="SSF52343">
    <property type="entry name" value="Ferredoxin reductase-like, C-terminal NADP-linked domain"/>
    <property type="match status" value="1"/>
</dbReference>
<dbReference type="InterPro" id="IPR001709">
    <property type="entry name" value="Flavoprot_Pyr_Nucl_cyt_Rdtase"/>
</dbReference>
<name>A0A1H8L6R9_9FLAO</name>
<dbReference type="PROSITE" id="PS51384">
    <property type="entry name" value="FAD_FR"/>
    <property type="match status" value="1"/>
</dbReference>
<dbReference type="Proteomes" id="UP000198657">
    <property type="component" value="Unassembled WGS sequence"/>
</dbReference>
<dbReference type="InterPro" id="IPR036010">
    <property type="entry name" value="2Fe-2S_ferredoxin-like_sf"/>
</dbReference>
<dbReference type="RefSeq" id="WP_091168619.1">
    <property type="nucleotide sequence ID" value="NZ_CBCSFM010000002.1"/>
</dbReference>
<dbReference type="InterPro" id="IPR039261">
    <property type="entry name" value="FNR_nucleotide-bd"/>
</dbReference>
<evidence type="ECO:0000259" key="2">
    <source>
        <dbReference type="PROSITE" id="PS51384"/>
    </source>
</evidence>
<dbReference type="InterPro" id="IPR001041">
    <property type="entry name" value="2Fe-2S_ferredoxin-type"/>
</dbReference>
<dbReference type="SUPFAM" id="SSF54292">
    <property type="entry name" value="2Fe-2S ferredoxin-like"/>
    <property type="match status" value="1"/>
</dbReference>
<dbReference type="Gene3D" id="2.40.30.10">
    <property type="entry name" value="Translation factors"/>
    <property type="match status" value="1"/>
</dbReference>
<dbReference type="PANTHER" id="PTHR47354">
    <property type="entry name" value="NADH OXIDOREDUCTASE HCR"/>
    <property type="match status" value="1"/>
</dbReference>
<dbReference type="AlphaFoldDB" id="A0A1H8L6R9"/>
<dbReference type="Pfam" id="PF00970">
    <property type="entry name" value="FAD_binding_6"/>
    <property type="match status" value="1"/>
</dbReference>
<dbReference type="InterPro" id="IPR012675">
    <property type="entry name" value="Beta-grasp_dom_sf"/>
</dbReference>
<keyword evidence="3" id="KW-0560">Oxidoreductase</keyword>
<proteinExistence type="predicted"/>
<dbReference type="PRINTS" id="PR00371">
    <property type="entry name" value="FPNCR"/>
</dbReference>
<gene>
    <name evidence="3" type="ORF">SAMN04487942_1545</name>
</gene>
<reference evidence="4" key="1">
    <citation type="submission" date="2016-10" db="EMBL/GenBank/DDBJ databases">
        <authorList>
            <person name="Varghese N."/>
            <person name="Submissions S."/>
        </authorList>
    </citation>
    <scope>NUCLEOTIDE SEQUENCE [LARGE SCALE GENOMIC DNA]</scope>
    <source>
        <strain evidence="4">CGMCC 1.8704</strain>
    </source>
</reference>
<dbReference type="Pfam" id="PF00111">
    <property type="entry name" value="Fer2"/>
    <property type="match status" value="1"/>
</dbReference>
<protein>
    <submittedName>
        <fullName evidence="3">Benzoate/toluate 1,2-dioxygenase reductase subunit</fullName>
    </submittedName>
</protein>
<dbReference type="PROSITE" id="PS51085">
    <property type="entry name" value="2FE2S_FER_2"/>
    <property type="match status" value="1"/>
</dbReference>
<dbReference type="InterPro" id="IPR006058">
    <property type="entry name" value="2Fe2S_fd_BS"/>
</dbReference>
<dbReference type="OrthoDB" id="9789468at2"/>
<dbReference type="InterPro" id="IPR017938">
    <property type="entry name" value="Riboflavin_synthase-like_b-brl"/>
</dbReference>
<dbReference type="Gene3D" id="3.10.20.30">
    <property type="match status" value="1"/>
</dbReference>
<keyword evidence="3" id="KW-0223">Dioxygenase</keyword>
<dbReference type="InterPro" id="IPR001433">
    <property type="entry name" value="OxRdtase_FAD/NAD-bd"/>
</dbReference>
<keyword evidence="4" id="KW-1185">Reference proteome</keyword>
<feature type="domain" description="FAD-binding FR-type" evidence="2">
    <location>
        <begin position="99"/>
        <end position="202"/>
    </location>
</feature>
<evidence type="ECO:0000259" key="1">
    <source>
        <dbReference type="PROSITE" id="PS51085"/>
    </source>
</evidence>
<dbReference type="PANTHER" id="PTHR47354:SF5">
    <property type="entry name" value="PROTEIN RFBI"/>
    <property type="match status" value="1"/>
</dbReference>
<dbReference type="Gene3D" id="3.40.50.80">
    <property type="entry name" value="Nucleotide-binding domain of ferredoxin-NADP reductase (FNR) module"/>
    <property type="match status" value="1"/>
</dbReference>